<dbReference type="AlphaFoldDB" id="T1KE17"/>
<organism evidence="2 3">
    <name type="scientific">Tetranychus urticae</name>
    <name type="common">Two-spotted spider mite</name>
    <dbReference type="NCBI Taxonomy" id="32264"/>
    <lineage>
        <taxon>Eukaryota</taxon>
        <taxon>Metazoa</taxon>
        <taxon>Ecdysozoa</taxon>
        <taxon>Arthropoda</taxon>
        <taxon>Chelicerata</taxon>
        <taxon>Arachnida</taxon>
        <taxon>Acari</taxon>
        <taxon>Acariformes</taxon>
        <taxon>Trombidiformes</taxon>
        <taxon>Prostigmata</taxon>
        <taxon>Eleutherengona</taxon>
        <taxon>Raphignathae</taxon>
        <taxon>Tetranychoidea</taxon>
        <taxon>Tetranychidae</taxon>
        <taxon>Tetranychus</taxon>
    </lineage>
</organism>
<reference evidence="2" key="2">
    <citation type="submission" date="2015-06" db="UniProtKB">
        <authorList>
            <consortium name="EnsemblMetazoa"/>
        </authorList>
    </citation>
    <scope>IDENTIFICATION</scope>
</reference>
<evidence type="ECO:0000313" key="3">
    <source>
        <dbReference type="Proteomes" id="UP000015104"/>
    </source>
</evidence>
<name>T1KE17_TETUR</name>
<feature type="transmembrane region" description="Helical" evidence="1">
    <location>
        <begin position="53"/>
        <end position="71"/>
    </location>
</feature>
<evidence type="ECO:0000256" key="1">
    <source>
        <dbReference type="SAM" id="Phobius"/>
    </source>
</evidence>
<keyword evidence="1" id="KW-1133">Transmembrane helix</keyword>
<sequence>MIVEHFAERREESSTQISTGMKEANLVGLMGRRAGNANSKDTRINMKLDGRKLYFTAFIYLSFGLGDLTHMDKT</sequence>
<evidence type="ECO:0000313" key="2">
    <source>
        <dbReference type="EnsemblMetazoa" id="tetur09g04980.1"/>
    </source>
</evidence>
<accession>T1KE17</accession>
<proteinExistence type="predicted"/>
<reference evidence="3" key="1">
    <citation type="submission" date="2011-08" db="EMBL/GenBank/DDBJ databases">
        <authorList>
            <person name="Rombauts S."/>
        </authorList>
    </citation>
    <scope>NUCLEOTIDE SEQUENCE</scope>
    <source>
        <strain evidence="3">London</strain>
    </source>
</reference>
<dbReference type="EnsemblMetazoa" id="tetur09g04980.1">
    <property type="protein sequence ID" value="tetur09g04980.1"/>
    <property type="gene ID" value="tetur09g04980"/>
</dbReference>
<protein>
    <submittedName>
        <fullName evidence="2">Uncharacterized protein</fullName>
    </submittedName>
</protein>
<dbReference type="Proteomes" id="UP000015104">
    <property type="component" value="Unassembled WGS sequence"/>
</dbReference>
<dbReference type="HOGENOM" id="CLU_2690970_0_0_1"/>
<keyword evidence="1" id="KW-0812">Transmembrane</keyword>
<keyword evidence="3" id="KW-1185">Reference proteome</keyword>
<dbReference type="EMBL" id="CAEY01002033">
    <property type="status" value="NOT_ANNOTATED_CDS"/>
    <property type="molecule type" value="Genomic_DNA"/>
</dbReference>
<keyword evidence="1" id="KW-0472">Membrane</keyword>